<organism evidence="3 4">
    <name type="scientific">Senna tora</name>
    <dbReference type="NCBI Taxonomy" id="362788"/>
    <lineage>
        <taxon>Eukaryota</taxon>
        <taxon>Viridiplantae</taxon>
        <taxon>Streptophyta</taxon>
        <taxon>Embryophyta</taxon>
        <taxon>Tracheophyta</taxon>
        <taxon>Spermatophyta</taxon>
        <taxon>Magnoliopsida</taxon>
        <taxon>eudicotyledons</taxon>
        <taxon>Gunneridae</taxon>
        <taxon>Pentapetalae</taxon>
        <taxon>rosids</taxon>
        <taxon>fabids</taxon>
        <taxon>Fabales</taxon>
        <taxon>Fabaceae</taxon>
        <taxon>Caesalpinioideae</taxon>
        <taxon>Cassia clade</taxon>
        <taxon>Senna</taxon>
    </lineage>
</organism>
<protein>
    <recommendedName>
        <fullName evidence="2">Retrotransposon gag domain-containing protein</fullName>
    </recommendedName>
</protein>
<evidence type="ECO:0000256" key="1">
    <source>
        <dbReference type="SAM" id="MobiDB-lite"/>
    </source>
</evidence>
<accession>A0A834WLW9</accession>
<proteinExistence type="predicted"/>
<evidence type="ECO:0000313" key="4">
    <source>
        <dbReference type="Proteomes" id="UP000634136"/>
    </source>
</evidence>
<dbReference type="InterPro" id="IPR005162">
    <property type="entry name" value="Retrotrans_gag_dom"/>
</dbReference>
<keyword evidence="4" id="KW-1185">Reference proteome</keyword>
<evidence type="ECO:0000259" key="2">
    <source>
        <dbReference type="Pfam" id="PF03732"/>
    </source>
</evidence>
<dbReference type="Pfam" id="PF03732">
    <property type="entry name" value="Retrotrans_gag"/>
    <property type="match status" value="1"/>
</dbReference>
<reference evidence="3" key="1">
    <citation type="submission" date="2020-09" db="EMBL/GenBank/DDBJ databases">
        <title>Genome-Enabled Discovery of Anthraquinone Biosynthesis in Senna tora.</title>
        <authorList>
            <person name="Kang S.-H."/>
            <person name="Pandey R.P."/>
            <person name="Lee C.-M."/>
            <person name="Sim J.-S."/>
            <person name="Jeong J.-T."/>
            <person name="Choi B.-S."/>
            <person name="Jung M."/>
            <person name="Ginzburg D."/>
            <person name="Zhao K."/>
            <person name="Won S.Y."/>
            <person name="Oh T.-J."/>
            <person name="Yu Y."/>
            <person name="Kim N.-H."/>
            <person name="Lee O.R."/>
            <person name="Lee T.-H."/>
            <person name="Bashyal P."/>
            <person name="Kim T.-S."/>
            <person name="Lee W.-H."/>
            <person name="Kawkins C."/>
            <person name="Kim C.-K."/>
            <person name="Kim J.S."/>
            <person name="Ahn B.O."/>
            <person name="Rhee S.Y."/>
            <person name="Sohng J.K."/>
        </authorList>
    </citation>
    <scope>NUCLEOTIDE SEQUENCE</scope>
    <source>
        <tissue evidence="3">Leaf</tissue>
    </source>
</reference>
<feature type="region of interest" description="Disordered" evidence="1">
    <location>
        <begin position="244"/>
        <end position="267"/>
    </location>
</feature>
<dbReference type="AlphaFoldDB" id="A0A834WLW9"/>
<evidence type="ECO:0000313" key="3">
    <source>
        <dbReference type="EMBL" id="KAF7824106.1"/>
    </source>
</evidence>
<dbReference type="PANTHER" id="PTHR33223">
    <property type="entry name" value="CCHC-TYPE DOMAIN-CONTAINING PROTEIN"/>
    <property type="match status" value="1"/>
</dbReference>
<dbReference type="OrthoDB" id="1306017at2759"/>
<gene>
    <name evidence="3" type="ORF">G2W53_022250</name>
</gene>
<name>A0A834WLW9_9FABA</name>
<sequence>MRKESKAAKQTLGASTSAEQLEILSDLSALFAESNPISESMAEEKTLREHAAPQVNQALLCIATPTLQAPLELKSGLIHLLPKFRWLMNEDPYQHLKESHVVCSSMKPERVTEEQIKLRALLFSLDSAAKEWLFYLPAGSITSWEGMMRLFLDRYFPSSRVINVRRDICGIKEKVTETLFDYWERFKKLCASCPQHDTPEQSLLHYFYEGLLPTERSKIDYANGGSMEDKTPTEARKLIDTMAATSRKPQPPPSQQPSSSSRSDSSLEDIVKSLALNTQQFQMSTQQFQNETRSSIQSLESQVSKLATSMSKLEFQGKLPSQTEVNPRQNVRAITLRSEKEIEELAKTVSRGHGSSAEAEPEAEVINSEVHETVELHQQENLGIVLSGKKSKESSNTGKKSEILAHKLEAMNPKCGNSLSHDSPSSHTKVFSSLVRDPELKLKQLPKHLKHAFLEAQVEEERLITTLREYKDAIGRVITDVKGFKPSTFVQGIVLEQNYKPIQEAQNHLNPPMMEVFKKEFQKLLDTDKNYFVLDSKIGGKLQWAPKKTGVAVMKSSELGENIVPKPPD</sequence>
<feature type="domain" description="Retrotransposon gag" evidence="2">
    <location>
        <begin position="123"/>
        <end position="212"/>
    </location>
</feature>
<dbReference type="Proteomes" id="UP000634136">
    <property type="component" value="Unassembled WGS sequence"/>
</dbReference>
<comment type="caution">
    <text evidence="3">The sequence shown here is derived from an EMBL/GenBank/DDBJ whole genome shotgun (WGS) entry which is preliminary data.</text>
</comment>
<dbReference type="PANTHER" id="PTHR33223:SF3">
    <property type="match status" value="1"/>
</dbReference>
<dbReference type="EMBL" id="JAAIUW010000007">
    <property type="protein sequence ID" value="KAF7824106.1"/>
    <property type="molecule type" value="Genomic_DNA"/>
</dbReference>